<evidence type="ECO:0000256" key="2">
    <source>
        <dbReference type="ARBA" id="ARBA00022723"/>
    </source>
</evidence>
<dbReference type="AlphaFoldDB" id="A0A9J2PJV7"/>
<dbReference type="PROSITE" id="PS50157">
    <property type="entry name" value="ZINC_FINGER_C2H2_2"/>
    <property type="match status" value="3"/>
</dbReference>
<evidence type="ECO:0000313" key="10">
    <source>
        <dbReference type="Proteomes" id="UP000036681"/>
    </source>
</evidence>
<dbReference type="GO" id="GO:0000981">
    <property type="term" value="F:DNA-binding transcription factor activity, RNA polymerase II-specific"/>
    <property type="evidence" value="ECO:0007669"/>
    <property type="project" value="TreeGrafter"/>
</dbReference>
<dbReference type="SUPFAM" id="SSF57667">
    <property type="entry name" value="beta-beta-alpha zinc fingers"/>
    <property type="match status" value="2"/>
</dbReference>
<feature type="domain" description="C2H2-type" evidence="9">
    <location>
        <begin position="268"/>
        <end position="297"/>
    </location>
</feature>
<dbReference type="SMART" id="SM00355">
    <property type="entry name" value="ZnF_C2H2"/>
    <property type="match status" value="4"/>
</dbReference>
<dbReference type="InterPro" id="IPR043359">
    <property type="entry name" value="GLI-like"/>
</dbReference>
<sequence>MLAPGYPNSGPGPPIAAQHIPGQIPIAECIGKDIENTSPTIGYTPDSYYHTGMPTNSFYGQQLFIKPETGYHSAPTRPSDVYFSQDPSFMQNSRLFGPIPTTAGDYSRSFLKPDPDAFFSHGCPTNPFVRPAYPHFPFAVQAMTSAGPRMQSPIQCEWLERNRICNRVFYSIDHIVSHLQHEHVGLTESALHAKYKLINHIRVHTGERPFPCTMCDKVFARSENLKIHQRTHTGDKPFNCTHPGCDRKFANSSDRKKHMHVHTNDKPYECRMHGCGKSYTHPSSLRKHMKAHSKNGQCTSPELDESSDSGHASGGTPALERSFNSPDQRIVLPPQIPSSGGHGFVRPPVPDRLHALSGFPQGPYQGSQMTAIPNGNFHFTDLNAYAQFPTKTTQHL</sequence>
<dbReference type="WBParaSite" id="ALUE_0001030501-mRNA-1">
    <property type="protein sequence ID" value="ALUE_0001030501-mRNA-1"/>
    <property type="gene ID" value="ALUE_0001030501"/>
</dbReference>
<dbReference type="PANTHER" id="PTHR45718:SF4">
    <property type="entry name" value="TRANSCRIPTIONAL ACTIVATOR CUBITUS INTERRUPTUS"/>
    <property type="match status" value="1"/>
</dbReference>
<feature type="region of interest" description="Disordered" evidence="8">
    <location>
        <begin position="281"/>
        <end position="348"/>
    </location>
</feature>
<evidence type="ECO:0000256" key="3">
    <source>
        <dbReference type="ARBA" id="ARBA00022737"/>
    </source>
</evidence>
<evidence type="ECO:0000256" key="6">
    <source>
        <dbReference type="ARBA" id="ARBA00023242"/>
    </source>
</evidence>
<dbReference type="GO" id="GO:0000978">
    <property type="term" value="F:RNA polymerase II cis-regulatory region sequence-specific DNA binding"/>
    <property type="evidence" value="ECO:0007669"/>
    <property type="project" value="TreeGrafter"/>
</dbReference>
<evidence type="ECO:0000313" key="11">
    <source>
        <dbReference type="WBParaSite" id="ALUE_0001030501-mRNA-1"/>
    </source>
</evidence>
<dbReference type="Proteomes" id="UP000036681">
    <property type="component" value="Unplaced"/>
</dbReference>
<evidence type="ECO:0000259" key="9">
    <source>
        <dbReference type="PROSITE" id="PS50157"/>
    </source>
</evidence>
<evidence type="ECO:0000256" key="4">
    <source>
        <dbReference type="ARBA" id="ARBA00022771"/>
    </source>
</evidence>
<dbReference type="PANTHER" id="PTHR45718">
    <property type="entry name" value="TRANSCRIPTIONAL ACTIVATOR CUBITUS INTERRUPTUS"/>
    <property type="match status" value="1"/>
</dbReference>
<dbReference type="FunFam" id="3.30.160.60:FF:000041">
    <property type="entry name" value="Zinc finger protein ZIC 1"/>
    <property type="match status" value="1"/>
</dbReference>
<evidence type="ECO:0000256" key="5">
    <source>
        <dbReference type="ARBA" id="ARBA00022833"/>
    </source>
</evidence>
<accession>A0A9J2PJV7</accession>
<dbReference type="GO" id="GO:0005634">
    <property type="term" value="C:nucleus"/>
    <property type="evidence" value="ECO:0007669"/>
    <property type="project" value="UniProtKB-SubCell"/>
</dbReference>
<evidence type="ECO:0000256" key="7">
    <source>
        <dbReference type="PROSITE-ProRule" id="PRU00042"/>
    </source>
</evidence>
<dbReference type="InterPro" id="IPR013087">
    <property type="entry name" value="Znf_C2H2_type"/>
</dbReference>
<name>A0A9J2PJV7_ASCLU</name>
<evidence type="ECO:0000256" key="8">
    <source>
        <dbReference type="SAM" id="MobiDB-lite"/>
    </source>
</evidence>
<feature type="domain" description="C2H2-type" evidence="9">
    <location>
        <begin position="210"/>
        <end position="237"/>
    </location>
</feature>
<evidence type="ECO:0000256" key="1">
    <source>
        <dbReference type="ARBA" id="ARBA00004123"/>
    </source>
</evidence>
<comment type="subcellular location">
    <subcellularLocation>
        <location evidence="1">Nucleus</location>
    </subcellularLocation>
</comment>
<dbReference type="Gene3D" id="3.30.160.60">
    <property type="entry name" value="Classic Zinc Finger"/>
    <property type="match status" value="4"/>
</dbReference>
<dbReference type="FunFam" id="3.30.160.60:FF:002493">
    <property type="entry name" value="Zinc finger protein"/>
    <property type="match status" value="1"/>
</dbReference>
<keyword evidence="3" id="KW-0677">Repeat</keyword>
<proteinExistence type="predicted"/>
<dbReference type="PROSITE" id="PS00028">
    <property type="entry name" value="ZINC_FINGER_C2H2_1"/>
    <property type="match status" value="3"/>
</dbReference>
<dbReference type="InterPro" id="IPR036236">
    <property type="entry name" value="Znf_C2H2_sf"/>
</dbReference>
<dbReference type="GO" id="GO:0008270">
    <property type="term" value="F:zinc ion binding"/>
    <property type="evidence" value="ECO:0007669"/>
    <property type="project" value="UniProtKB-KW"/>
</dbReference>
<feature type="domain" description="C2H2-type" evidence="9">
    <location>
        <begin position="238"/>
        <end position="267"/>
    </location>
</feature>
<dbReference type="Pfam" id="PF00096">
    <property type="entry name" value="zf-C2H2"/>
    <property type="match status" value="2"/>
</dbReference>
<keyword evidence="5" id="KW-0862">Zinc</keyword>
<keyword evidence="2" id="KW-0479">Metal-binding</keyword>
<keyword evidence="10" id="KW-1185">Reference proteome</keyword>
<keyword evidence="6" id="KW-0539">Nucleus</keyword>
<keyword evidence="4 7" id="KW-0863">Zinc-finger</keyword>
<dbReference type="Pfam" id="PF23561">
    <property type="entry name" value="zf-C2H2_15"/>
    <property type="match status" value="1"/>
</dbReference>
<feature type="compositionally biased region" description="Basic residues" evidence="8">
    <location>
        <begin position="284"/>
        <end position="293"/>
    </location>
</feature>
<organism evidence="10 11">
    <name type="scientific">Ascaris lumbricoides</name>
    <name type="common">Giant roundworm</name>
    <dbReference type="NCBI Taxonomy" id="6252"/>
    <lineage>
        <taxon>Eukaryota</taxon>
        <taxon>Metazoa</taxon>
        <taxon>Ecdysozoa</taxon>
        <taxon>Nematoda</taxon>
        <taxon>Chromadorea</taxon>
        <taxon>Rhabditida</taxon>
        <taxon>Spirurina</taxon>
        <taxon>Ascaridomorpha</taxon>
        <taxon>Ascaridoidea</taxon>
        <taxon>Ascarididae</taxon>
        <taxon>Ascaris</taxon>
    </lineage>
</organism>
<protein>
    <submittedName>
        <fullName evidence="11">C2H2-type domain-containing protein</fullName>
    </submittedName>
</protein>
<dbReference type="InterPro" id="IPR056436">
    <property type="entry name" value="Znf-C2H2_ZIC1-5/GLI1-3-like"/>
</dbReference>
<reference evidence="11" key="1">
    <citation type="submission" date="2023-03" db="UniProtKB">
        <authorList>
            <consortium name="WormBaseParasite"/>
        </authorList>
    </citation>
    <scope>IDENTIFICATION</scope>
</reference>